<dbReference type="EMBL" id="AEIU01000026">
    <property type="protein sequence ID" value="EFP98026.1"/>
    <property type="molecule type" value="Genomic_DNA"/>
</dbReference>
<sequence>MRKIIVSLFLVFLPSEYALADKTTYPVSVQSCGDSITIDKHPERAVFHDINMTEMALALGIESDIVGVTGITGWYKMSPEFKKRLGNIPELAPKYPTLETLIAAKTDFFFAGWNYGMKIGGEVTPKTLKPYGIDTLVLSESCIHSSKQKTSASMALLFDDITKLGVIFDKQDKAVSLINEWKIQIAKVKKRALGKRPPRVFLYDSGEAKPFTAGRYAMPNALIETAGGTNITSSMQTSWGRTSWEDIAQSDPEVIILLDYQSGGGAESLQKFLEGHPLMKHTEAVKKGRYVKLRYEQLTPGPANIGAIEKLSNAFFPKETRLFDLQ</sequence>
<name>E3BG02_9VIBR</name>
<dbReference type="RefSeq" id="WP_009599854.1">
    <property type="nucleotide sequence ID" value="NZ_AEIU01000026.1"/>
</dbReference>
<dbReference type="CDD" id="cd01148">
    <property type="entry name" value="TroA_a"/>
    <property type="match status" value="1"/>
</dbReference>
<dbReference type="Proteomes" id="UP000002943">
    <property type="component" value="Unassembled WGS sequence"/>
</dbReference>
<keyword evidence="4" id="KW-1185">Reference proteome</keyword>
<dbReference type="PANTHER" id="PTHR30535">
    <property type="entry name" value="VITAMIN B12-BINDING PROTEIN"/>
    <property type="match status" value="1"/>
</dbReference>
<dbReference type="AlphaFoldDB" id="E3BG02"/>
<reference evidence="3 4" key="1">
    <citation type="journal article" date="2012" name="Int. J. Syst. Evol. Microbiol.">
        <title>Vibrio caribbeanicus sp. nov., isolated from the marine sponge Scleritoderma cyanea.</title>
        <authorList>
            <person name="Hoffmann M."/>
            <person name="Monday S.R."/>
            <person name="Allard M.W."/>
            <person name="Strain E.A."/>
            <person name="Whittaker P."/>
            <person name="Naum M."/>
            <person name="McCarthy P.J."/>
            <person name="Lopez J.V."/>
            <person name="Fischer M."/>
            <person name="Brown E.W."/>
        </authorList>
    </citation>
    <scope>NUCLEOTIDE SEQUENCE [LARGE SCALE GENOMIC DNA]</scope>
    <source>
        <strain evidence="3 4">ATCC BAA-2122</strain>
    </source>
</reference>
<evidence type="ECO:0000256" key="1">
    <source>
        <dbReference type="SAM" id="SignalP"/>
    </source>
</evidence>
<dbReference type="PANTHER" id="PTHR30535:SF7">
    <property type="entry name" value="IRON(III) DICITRATE-BINDING PROTEIN"/>
    <property type="match status" value="1"/>
</dbReference>
<dbReference type="STRING" id="796620.VIBC2010_06529"/>
<feature type="domain" description="Fe/B12 periplasmic-binding" evidence="2">
    <location>
        <begin position="44"/>
        <end position="319"/>
    </location>
</feature>
<protein>
    <submittedName>
        <fullName evidence="3">Iron (III) ABC transporter periplasmic binding protein</fullName>
    </submittedName>
</protein>
<dbReference type="Gene3D" id="3.40.50.1980">
    <property type="entry name" value="Nitrogenase molybdenum iron protein domain"/>
    <property type="match status" value="2"/>
</dbReference>
<evidence type="ECO:0000313" key="4">
    <source>
        <dbReference type="Proteomes" id="UP000002943"/>
    </source>
</evidence>
<dbReference type="OrthoDB" id="9797850at2"/>
<keyword evidence="1" id="KW-0732">Signal</keyword>
<dbReference type="Pfam" id="PF01497">
    <property type="entry name" value="Peripla_BP_2"/>
    <property type="match status" value="1"/>
</dbReference>
<evidence type="ECO:0000313" key="3">
    <source>
        <dbReference type="EMBL" id="EFP98026.1"/>
    </source>
</evidence>
<comment type="caution">
    <text evidence="3">The sequence shown here is derived from an EMBL/GenBank/DDBJ whole genome shotgun (WGS) entry which is preliminary data.</text>
</comment>
<dbReference type="eggNOG" id="COG0614">
    <property type="taxonomic scope" value="Bacteria"/>
</dbReference>
<dbReference type="InterPro" id="IPR002491">
    <property type="entry name" value="ABC_transptr_periplasmic_BD"/>
</dbReference>
<accession>E3BG02</accession>
<feature type="signal peptide" evidence="1">
    <location>
        <begin position="1"/>
        <end position="20"/>
    </location>
</feature>
<feature type="chain" id="PRO_5003167034" evidence="1">
    <location>
        <begin position="21"/>
        <end position="326"/>
    </location>
</feature>
<dbReference type="InterPro" id="IPR050902">
    <property type="entry name" value="ABC_Transporter_SBP"/>
</dbReference>
<evidence type="ECO:0000259" key="2">
    <source>
        <dbReference type="PROSITE" id="PS50983"/>
    </source>
</evidence>
<dbReference type="SUPFAM" id="SSF53807">
    <property type="entry name" value="Helical backbone' metal receptor"/>
    <property type="match status" value="1"/>
</dbReference>
<organism evidence="3 4">
    <name type="scientific">Vibrio caribbeanicus ATCC BAA-2122</name>
    <dbReference type="NCBI Taxonomy" id="796620"/>
    <lineage>
        <taxon>Bacteria</taxon>
        <taxon>Pseudomonadati</taxon>
        <taxon>Pseudomonadota</taxon>
        <taxon>Gammaproteobacteria</taxon>
        <taxon>Vibrionales</taxon>
        <taxon>Vibrionaceae</taxon>
        <taxon>Vibrio</taxon>
    </lineage>
</organism>
<gene>
    <name evidence="3" type="ORF">VIBC2010_06529</name>
</gene>
<dbReference type="PROSITE" id="PS50983">
    <property type="entry name" value="FE_B12_PBP"/>
    <property type="match status" value="1"/>
</dbReference>
<proteinExistence type="predicted"/>